<evidence type="ECO:0000256" key="6">
    <source>
        <dbReference type="ARBA" id="ARBA00023004"/>
    </source>
</evidence>
<comment type="subcellular location">
    <subcellularLocation>
        <location evidence="1">Membrane</location>
    </subcellularLocation>
</comment>
<proteinExistence type="predicted"/>
<evidence type="ECO:0000256" key="5">
    <source>
        <dbReference type="ARBA" id="ARBA00022989"/>
    </source>
</evidence>
<evidence type="ECO:0000256" key="3">
    <source>
        <dbReference type="ARBA" id="ARBA00022692"/>
    </source>
</evidence>
<dbReference type="InterPro" id="IPR034804">
    <property type="entry name" value="SQR/QFR_C/D"/>
</dbReference>
<feature type="transmembrane region" description="Helical" evidence="8">
    <location>
        <begin position="69"/>
        <end position="90"/>
    </location>
</feature>
<keyword evidence="5 8" id="KW-1133">Transmembrane helix</keyword>
<protein>
    <submittedName>
        <fullName evidence="9">Succinate dehydrogenase / fumarate reductase membrane anchor subunit</fullName>
    </submittedName>
</protein>
<dbReference type="Gene3D" id="1.20.1300.10">
    <property type="entry name" value="Fumarate reductase/succinate dehydrogenase, transmembrane subunit"/>
    <property type="match status" value="1"/>
</dbReference>
<dbReference type="RefSeq" id="WP_025391492.1">
    <property type="nucleotide sequence ID" value="NZ_FMYU01000004.1"/>
</dbReference>
<dbReference type="Pfam" id="PF01127">
    <property type="entry name" value="Sdh_cyt"/>
    <property type="match status" value="1"/>
</dbReference>
<dbReference type="InterPro" id="IPR000701">
    <property type="entry name" value="SuccDH_FuR_B_TM-su"/>
</dbReference>
<evidence type="ECO:0000256" key="2">
    <source>
        <dbReference type="ARBA" id="ARBA00022617"/>
    </source>
</evidence>
<evidence type="ECO:0000256" key="1">
    <source>
        <dbReference type="ARBA" id="ARBA00004370"/>
    </source>
</evidence>
<feature type="transmembrane region" description="Helical" evidence="8">
    <location>
        <begin position="30"/>
        <end position="57"/>
    </location>
</feature>
<keyword evidence="6" id="KW-0408">Iron</keyword>
<accession>A0A1G6KMB4</accession>
<evidence type="ECO:0000256" key="4">
    <source>
        <dbReference type="ARBA" id="ARBA00022723"/>
    </source>
</evidence>
<evidence type="ECO:0000256" key="7">
    <source>
        <dbReference type="ARBA" id="ARBA00023136"/>
    </source>
</evidence>
<reference evidence="10" key="1">
    <citation type="submission" date="2016-10" db="EMBL/GenBank/DDBJ databases">
        <authorList>
            <person name="Varghese N."/>
            <person name="Submissions S."/>
        </authorList>
    </citation>
    <scope>NUCLEOTIDE SEQUENCE [LARGE SCALE GENOMIC DNA]</scope>
    <source>
        <strain evidence="10">DSM 8415</strain>
    </source>
</reference>
<dbReference type="GO" id="GO:0046872">
    <property type="term" value="F:metal ion binding"/>
    <property type="evidence" value="ECO:0007669"/>
    <property type="project" value="UniProtKB-KW"/>
</dbReference>
<dbReference type="AlphaFoldDB" id="A0A1G6KMB4"/>
<sequence length="126" mass="14381">MEYMRGYIDRYQGSSKSGEFNWLMQRVSGIALLVLLLGHFFIQHFISAPVGGAGYAAVAARLSDLGWKLFDMTFVTFALYHGINGIFMVIEDYVYSGWRVFWKGFFWVVGVLYWVLAALTIIPFKG</sequence>
<keyword evidence="2" id="KW-0349">Heme</keyword>
<evidence type="ECO:0000313" key="10">
    <source>
        <dbReference type="Proteomes" id="UP000199411"/>
    </source>
</evidence>
<keyword evidence="3 8" id="KW-0812">Transmembrane</keyword>
<dbReference type="OrthoDB" id="1492469at2"/>
<keyword evidence="10" id="KW-1185">Reference proteome</keyword>
<feature type="transmembrane region" description="Helical" evidence="8">
    <location>
        <begin position="105"/>
        <end position="124"/>
    </location>
</feature>
<evidence type="ECO:0000256" key="8">
    <source>
        <dbReference type="SAM" id="Phobius"/>
    </source>
</evidence>
<dbReference type="GO" id="GO:0016020">
    <property type="term" value="C:membrane"/>
    <property type="evidence" value="ECO:0007669"/>
    <property type="project" value="UniProtKB-SubCell"/>
</dbReference>
<dbReference type="SUPFAM" id="SSF81343">
    <property type="entry name" value="Fumarate reductase respiratory complex transmembrane subunits"/>
    <property type="match status" value="1"/>
</dbReference>
<dbReference type="EMBL" id="FMYU01000004">
    <property type="protein sequence ID" value="SDC31476.1"/>
    <property type="molecule type" value="Genomic_DNA"/>
</dbReference>
<keyword evidence="4" id="KW-0479">Metal-binding</keyword>
<name>A0A1G6KMB4_9BACT</name>
<dbReference type="Proteomes" id="UP000199411">
    <property type="component" value="Unassembled WGS sequence"/>
</dbReference>
<gene>
    <name evidence="9" type="ORF">SAMN05660835_00620</name>
</gene>
<organism evidence="9 10">
    <name type="scientific">Desulfurella multipotens</name>
    <dbReference type="NCBI Taxonomy" id="79269"/>
    <lineage>
        <taxon>Bacteria</taxon>
        <taxon>Pseudomonadati</taxon>
        <taxon>Campylobacterota</taxon>
        <taxon>Desulfurellia</taxon>
        <taxon>Desulfurellales</taxon>
        <taxon>Desulfurellaceae</taxon>
        <taxon>Desulfurella</taxon>
    </lineage>
</organism>
<evidence type="ECO:0000313" key="9">
    <source>
        <dbReference type="EMBL" id="SDC31476.1"/>
    </source>
</evidence>
<keyword evidence="7 8" id="KW-0472">Membrane</keyword>